<dbReference type="EnsemblPlants" id="AVESA.00010b.r2.UnG1402380.1">
    <property type="protein sequence ID" value="AVESA.00010b.r2.UnG1402380.1.CDS.1"/>
    <property type="gene ID" value="AVESA.00010b.r2.UnG1402380"/>
</dbReference>
<dbReference type="Proteomes" id="UP001732700">
    <property type="component" value="Unassembled WGS sequence"/>
</dbReference>
<reference evidence="1" key="1">
    <citation type="submission" date="2025-09" db="UniProtKB">
        <authorList>
            <consortium name="EnsemblPlants"/>
        </authorList>
    </citation>
    <scope>IDENTIFICATION</scope>
</reference>
<keyword evidence="2" id="KW-1185">Reference proteome</keyword>
<evidence type="ECO:0000313" key="1">
    <source>
        <dbReference type="EnsemblPlants" id="AVESA.00010b.r2.UnG1402380.1.CDS.1"/>
    </source>
</evidence>
<sequence>MVATTVTLQQQASTPPPHLTLLDSVLVAPSAPAPETASLPLTFFDVFWLNSTPVERVFFYRLTSDDAAGAGDGITAILSNLRTSLSRALGVFYPLAGRLRLAPGTDDRHQLHYQQGDSVTFAVAEYDVDVDDLATDEPREVAKILPLVPTLPAGGAVLAVQATVLRGGRGLAVGLVLHHAACDGASCMRFLHTWAWAAAATDARAPPPPVINRGLVEDPSCLYDVFVKGQAASSSTIDNDNKRDDVKMADDLLLATFTLSQQDIERVKDVVVVAAGARPPRCSSLVATLGFVWSCHQRAKDDAASNVGSGGGETPSTYFILPIDHRSRVKPGPIPAEYFGNCLGAAMHAAPKNQLAAADASGIVAGCTAVATAIGKAVGEGGIGSPELWKEMIRQAVASGGGLLTVAGSPRFRVYDIDFGFGRPAKVEVVSVARTGALAVAESRPSCGGGGIEVCISLPPDDMRRFQNCFRKAITWLRH</sequence>
<evidence type="ECO:0000313" key="2">
    <source>
        <dbReference type="Proteomes" id="UP001732700"/>
    </source>
</evidence>
<name>A0ACD6AMB2_AVESA</name>
<organism evidence="1 2">
    <name type="scientific">Avena sativa</name>
    <name type="common">Oat</name>
    <dbReference type="NCBI Taxonomy" id="4498"/>
    <lineage>
        <taxon>Eukaryota</taxon>
        <taxon>Viridiplantae</taxon>
        <taxon>Streptophyta</taxon>
        <taxon>Embryophyta</taxon>
        <taxon>Tracheophyta</taxon>
        <taxon>Spermatophyta</taxon>
        <taxon>Magnoliopsida</taxon>
        <taxon>Liliopsida</taxon>
        <taxon>Poales</taxon>
        <taxon>Poaceae</taxon>
        <taxon>BOP clade</taxon>
        <taxon>Pooideae</taxon>
        <taxon>Poodae</taxon>
        <taxon>Poeae</taxon>
        <taxon>Poeae Chloroplast Group 1 (Aveneae type)</taxon>
        <taxon>Aveninae</taxon>
        <taxon>Avena</taxon>
    </lineage>
</organism>
<proteinExistence type="predicted"/>
<accession>A0ACD6AMB2</accession>
<protein>
    <submittedName>
        <fullName evidence="1">Uncharacterized protein</fullName>
    </submittedName>
</protein>